<dbReference type="Pfam" id="PF02283">
    <property type="entry name" value="CobU"/>
    <property type="match status" value="1"/>
</dbReference>
<keyword evidence="2" id="KW-1185">Reference proteome</keyword>
<dbReference type="GO" id="GO:0000166">
    <property type="term" value="F:nucleotide binding"/>
    <property type="evidence" value="ECO:0007669"/>
    <property type="project" value="InterPro"/>
</dbReference>
<dbReference type="InterPro" id="IPR003203">
    <property type="entry name" value="CobU/CobP"/>
</dbReference>
<dbReference type="EMBL" id="RBVX01000018">
    <property type="protein sequence ID" value="RSL32066.1"/>
    <property type="molecule type" value="Genomic_DNA"/>
</dbReference>
<dbReference type="SUPFAM" id="SSF52540">
    <property type="entry name" value="P-loop containing nucleoside triphosphate hydrolases"/>
    <property type="match status" value="1"/>
</dbReference>
<accession>A0A428N129</accession>
<comment type="caution">
    <text evidence="1">The sequence shown here is derived from an EMBL/GenBank/DDBJ whole genome shotgun (WGS) entry which is preliminary data.</text>
</comment>
<dbReference type="OrthoDB" id="1766664at2"/>
<reference evidence="1 2" key="1">
    <citation type="submission" date="2018-10" db="EMBL/GenBank/DDBJ databases">
        <title>Draft genome sequence of Bacillus salarius IM0101, isolated from a hypersaline soil in Inner Mongolia, China.</title>
        <authorList>
            <person name="Yamprayoonswat W."/>
            <person name="Boonvisut S."/>
            <person name="Jumpathong W."/>
            <person name="Sittihan S."/>
            <person name="Ruangsuj P."/>
            <person name="Wanthongcharoen S."/>
            <person name="Thongpramul N."/>
            <person name="Pimmason S."/>
            <person name="Yu B."/>
            <person name="Yasawong M."/>
        </authorList>
    </citation>
    <scope>NUCLEOTIDE SEQUENCE [LARGE SCALE GENOMIC DNA]</scope>
    <source>
        <strain evidence="1 2">IM0101</strain>
    </source>
</reference>
<dbReference type="Gene3D" id="3.40.50.300">
    <property type="entry name" value="P-loop containing nucleotide triphosphate hydrolases"/>
    <property type="match status" value="1"/>
</dbReference>
<evidence type="ECO:0000313" key="2">
    <source>
        <dbReference type="Proteomes" id="UP000275076"/>
    </source>
</evidence>
<sequence>MANSVRSRDSGHFSEEWRRMGVQVVTGGAFNGKKEWVLKQIVTEYHLGHTWFNLYKNMEYGWLPVSDLGDKMVVIEGIEAGLKQAMDQKNQAAPLFFQEYLLPLLSWEKKYAEREVIIIGTDISKGIVPLEKQTRDWRDETGRLYQNLFQNADHVYRIWFGIAQQLK</sequence>
<dbReference type="GO" id="GO:0043752">
    <property type="term" value="F:adenosylcobinamide kinase activity"/>
    <property type="evidence" value="ECO:0007669"/>
    <property type="project" value="InterPro"/>
</dbReference>
<dbReference type="AlphaFoldDB" id="A0A428N129"/>
<proteinExistence type="predicted"/>
<dbReference type="Proteomes" id="UP000275076">
    <property type="component" value="Unassembled WGS sequence"/>
</dbReference>
<name>A0A428N129_9BACI</name>
<dbReference type="GO" id="GO:0009236">
    <property type="term" value="P:cobalamin biosynthetic process"/>
    <property type="evidence" value="ECO:0007669"/>
    <property type="project" value="UniProtKB-UniPathway"/>
</dbReference>
<dbReference type="InterPro" id="IPR027417">
    <property type="entry name" value="P-loop_NTPase"/>
</dbReference>
<dbReference type="UniPathway" id="UPA00148">
    <property type="reaction ID" value="UER00236"/>
</dbReference>
<gene>
    <name evidence="1" type="ORF">D7Z54_17885</name>
</gene>
<organism evidence="1 2">
    <name type="scientific">Salibacterium salarium</name>
    <dbReference type="NCBI Taxonomy" id="284579"/>
    <lineage>
        <taxon>Bacteria</taxon>
        <taxon>Bacillati</taxon>
        <taxon>Bacillota</taxon>
        <taxon>Bacilli</taxon>
        <taxon>Bacillales</taxon>
        <taxon>Bacillaceae</taxon>
    </lineage>
</organism>
<evidence type="ECO:0000313" key="1">
    <source>
        <dbReference type="EMBL" id="RSL32066.1"/>
    </source>
</evidence>
<protein>
    <submittedName>
        <fullName evidence="1">Uncharacterized protein</fullName>
    </submittedName>
</protein>